<sequence>MRPAFDTRTFESEIYGSNIKRNVKSRISINLTFGNLYKNQKITILKQKFRAEIAAVLEAIVR</sequence>
<comment type="caution">
    <text evidence="1">The sequence shown here is derived from an EMBL/GenBank/DDBJ whole genome shotgun (WGS) entry which is preliminary data.</text>
</comment>
<dbReference type="Proteomes" id="UP000006329">
    <property type="component" value="Unassembled WGS sequence"/>
</dbReference>
<keyword evidence="2" id="KW-1185">Reference proteome</keyword>
<accession>A0A0E2BHR9</accession>
<organism evidence="1 2">
    <name type="scientific">Leptospira santarosai str. MOR084</name>
    <dbReference type="NCBI Taxonomy" id="1049984"/>
    <lineage>
        <taxon>Bacteria</taxon>
        <taxon>Pseudomonadati</taxon>
        <taxon>Spirochaetota</taxon>
        <taxon>Spirochaetia</taxon>
        <taxon>Leptospirales</taxon>
        <taxon>Leptospiraceae</taxon>
        <taxon>Leptospira</taxon>
    </lineage>
</organism>
<gene>
    <name evidence="1" type="ORF">LEP1GSC179_1511</name>
</gene>
<proteinExistence type="predicted"/>
<evidence type="ECO:0000313" key="2">
    <source>
        <dbReference type="Proteomes" id="UP000006329"/>
    </source>
</evidence>
<protein>
    <submittedName>
        <fullName evidence="1">Uncharacterized protein</fullName>
    </submittedName>
</protein>
<evidence type="ECO:0000313" key="1">
    <source>
        <dbReference type="EMBL" id="EKO34880.1"/>
    </source>
</evidence>
<dbReference type="AlphaFoldDB" id="A0A0E2BHR9"/>
<dbReference type="EMBL" id="AHON02000027">
    <property type="protein sequence ID" value="EKO34880.1"/>
    <property type="molecule type" value="Genomic_DNA"/>
</dbReference>
<name>A0A0E2BHR9_9LEPT</name>
<reference evidence="1" key="1">
    <citation type="submission" date="2012-10" db="EMBL/GenBank/DDBJ databases">
        <authorList>
            <person name="Harkins D.M."/>
            <person name="Durkin A.S."/>
            <person name="Brinkac L.M."/>
            <person name="Haft D.H."/>
            <person name="Selengut J.D."/>
            <person name="Sanka R."/>
            <person name="DePew J."/>
            <person name="Purushe J."/>
            <person name="Matthias M.A."/>
            <person name="Vinetz J.M."/>
            <person name="Sutton G.G."/>
            <person name="Nierman W.C."/>
            <person name="Fouts D.E."/>
        </authorList>
    </citation>
    <scope>NUCLEOTIDE SEQUENCE [LARGE SCALE GENOMIC DNA]</scope>
    <source>
        <strain evidence="1">MOR084</strain>
    </source>
</reference>